<feature type="compositionally biased region" description="Basic and acidic residues" evidence="1">
    <location>
        <begin position="40"/>
        <end position="49"/>
    </location>
</feature>
<dbReference type="EMBL" id="SRLO01000001">
    <property type="protein sequence ID" value="TNN89694.1"/>
    <property type="molecule type" value="Genomic_DNA"/>
</dbReference>
<keyword evidence="4" id="KW-1185">Reference proteome</keyword>
<feature type="region of interest" description="Disordered" evidence="1">
    <location>
        <begin position="75"/>
        <end position="120"/>
    </location>
</feature>
<comment type="caution">
    <text evidence="3">The sequence shown here is derived from an EMBL/GenBank/DDBJ whole genome shotgun (WGS) entry which is preliminary data.</text>
</comment>
<proteinExistence type="predicted"/>
<evidence type="ECO:0000256" key="1">
    <source>
        <dbReference type="SAM" id="MobiDB-lite"/>
    </source>
</evidence>
<evidence type="ECO:0000313" key="4">
    <source>
        <dbReference type="Proteomes" id="UP000314294"/>
    </source>
</evidence>
<reference evidence="3 4" key="1">
    <citation type="submission" date="2019-03" db="EMBL/GenBank/DDBJ databases">
        <title>First draft genome of Liparis tanakae, snailfish: a comprehensive survey of snailfish specific genes.</title>
        <authorList>
            <person name="Kim W."/>
            <person name="Song I."/>
            <person name="Jeong J.-H."/>
            <person name="Kim D."/>
            <person name="Kim S."/>
            <person name="Ryu S."/>
            <person name="Song J.Y."/>
            <person name="Lee S.K."/>
        </authorList>
    </citation>
    <scope>NUCLEOTIDE SEQUENCE [LARGE SCALE GENOMIC DNA]</scope>
    <source>
        <tissue evidence="3">Muscle</tissue>
    </source>
</reference>
<dbReference type="Proteomes" id="UP000314294">
    <property type="component" value="Unassembled WGS sequence"/>
</dbReference>
<protein>
    <recommendedName>
        <fullName evidence="2">HPr domain-containing protein</fullName>
    </recommendedName>
</protein>
<evidence type="ECO:0000259" key="2">
    <source>
        <dbReference type="PROSITE" id="PS51350"/>
    </source>
</evidence>
<name>A0A4Z2JIV7_9TELE</name>
<dbReference type="InterPro" id="IPR000032">
    <property type="entry name" value="HPr-like"/>
</dbReference>
<feature type="region of interest" description="Disordered" evidence="1">
    <location>
        <begin position="1"/>
        <end position="49"/>
    </location>
</feature>
<gene>
    <name evidence="3" type="ORF">EYF80_000297</name>
</gene>
<sequence>MPKRPEEDFLISAAIKSKESKRRRRGGTRRNHIPTPSTLRRRDGSAEDDKAVHLRYVTHNDLRRMERDEFILRVQESPSQKRHGLHLRPASQTVETANTSPGGEAGTRLNSHFIQQSKSGVVVKRSASSILYHGIESQQSQKK</sequence>
<dbReference type="AlphaFoldDB" id="A0A4Z2JIV7"/>
<feature type="compositionally biased region" description="Polar residues" evidence="1">
    <location>
        <begin position="108"/>
        <end position="119"/>
    </location>
</feature>
<dbReference type="PROSITE" id="PS51350">
    <property type="entry name" value="PTS_HPR_DOM"/>
    <property type="match status" value="1"/>
</dbReference>
<feature type="domain" description="HPr" evidence="2">
    <location>
        <begin position="65"/>
        <end position="143"/>
    </location>
</feature>
<feature type="compositionally biased region" description="Polar residues" evidence="1">
    <location>
        <begin position="90"/>
        <end position="101"/>
    </location>
</feature>
<accession>A0A4Z2JIV7</accession>
<feature type="compositionally biased region" description="Basic residues" evidence="1">
    <location>
        <begin position="19"/>
        <end position="32"/>
    </location>
</feature>
<evidence type="ECO:0000313" key="3">
    <source>
        <dbReference type="EMBL" id="TNN89694.1"/>
    </source>
</evidence>
<organism evidence="3 4">
    <name type="scientific">Liparis tanakae</name>
    <name type="common">Tanaka's snailfish</name>
    <dbReference type="NCBI Taxonomy" id="230148"/>
    <lineage>
        <taxon>Eukaryota</taxon>
        <taxon>Metazoa</taxon>
        <taxon>Chordata</taxon>
        <taxon>Craniata</taxon>
        <taxon>Vertebrata</taxon>
        <taxon>Euteleostomi</taxon>
        <taxon>Actinopterygii</taxon>
        <taxon>Neopterygii</taxon>
        <taxon>Teleostei</taxon>
        <taxon>Neoteleostei</taxon>
        <taxon>Acanthomorphata</taxon>
        <taxon>Eupercaria</taxon>
        <taxon>Perciformes</taxon>
        <taxon>Cottioidei</taxon>
        <taxon>Cottales</taxon>
        <taxon>Liparidae</taxon>
        <taxon>Liparis</taxon>
    </lineage>
</organism>